<dbReference type="Pfam" id="PF01797">
    <property type="entry name" value="Y1_Tnp"/>
    <property type="match status" value="1"/>
</dbReference>
<dbReference type="InterPro" id="IPR002686">
    <property type="entry name" value="Transposase_17"/>
</dbReference>
<dbReference type="Gene3D" id="3.30.70.1290">
    <property type="entry name" value="Transposase IS200-like"/>
    <property type="match status" value="1"/>
</dbReference>
<dbReference type="SUPFAM" id="SSF143422">
    <property type="entry name" value="Transposase IS200-like"/>
    <property type="match status" value="1"/>
</dbReference>
<dbReference type="PANTHER" id="PTHR33360:SF2">
    <property type="entry name" value="TRANSPOSASE FOR INSERTION SEQUENCE ELEMENT IS200"/>
    <property type="match status" value="1"/>
</dbReference>
<accession>A0ABP8H104</accession>
<dbReference type="RefSeq" id="WP_345256153.1">
    <property type="nucleotide sequence ID" value="NZ_BAABGY010000007.1"/>
</dbReference>
<proteinExistence type="predicted"/>
<dbReference type="InterPro" id="IPR036515">
    <property type="entry name" value="Transposase_17_sf"/>
</dbReference>
<reference evidence="3" key="1">
    <citation type="journal article" date="2019" name="Int. J. Syst. Evol. Microbiol.">
        <title>The Global Catalogue of Microorganisms (GCM) 10K type strain sequencing project: providing services to taxonomists for standard genome sequencing and annotation.</title>
        <authorList>
            <consortium name="The Broad Institute Genomics Platform"/>
            <consortium name="The Broad Institute Genome Sequencing Center for Infectious Disease"/>
            <person name="Wu L."/>
            <person name="Ma J."/>
        </authorList>
    </citation>
    <scope>NUCLEOTIDE SEQUENCE [LARGE SCALE GENOMIC DNA]</scope>
    <source>
        <strain evidence="3">JCM 17919</strain>
    </source>
</reference>
<protein>
    <submittedName>
        <fullName evidence="2">IS200/IS605 family transposase</fullName>
    </submittedName>
</protein>
<feature type="domain" description="Transposase IS200-like" evidence="1">
    <location>
        <begin position="4"/>
        <end position="118"/>
    </location>
</feature>
<gene>
    <name evidence="2" type="primary">tnpA</name>
    <name evidence="2" type="ORF">GCM10023184_25710</name>
</gene>
<dbReference type="NCBIfam" id="NF033573">
    <property type="entry name" value="transpos_IS200"/>
    <property type="match status" value="1"/>
</dbReference>
<organism evidence="2 3">
    <name type="scientific">Flaviaesturariibacter amylovorans</name>
    <dbReference type="NCBI Taxonomy" id="1084520"/>
    <lineage>
        <taxon>Bacteria</taxon>
        <taxon>Pseudomonadati</taxon>
        <taxon>Bacteroidota</taxon>
        <taxon>Chitinophagia</taxon>
        <taxon>Chitinophagales</taxon>
        <taxon>Chitinophagaceae</taxon>
        <taxon>Flaviaestuariibacter</taxon>
    </lineage>
</organism>
<keyword evidence="3" id="KW-1185">Reference proteome</keyword>
<evidence type="ECO:0000313" key="3">
    <source>
        <dbReference type="Proteomes" id="UP001501725"/>
    </source>
</evidence>
<dbReference type="SMART" id="SM01321">
    <property type="entry name" value="Y1_Tnp"/>
    <property type="match status" value="1"/>
</dbReference>
<dbReference type="EMBL" id="BAABGY010000007">
    <property type="protein sequence ID" value="GAA4332839.1"/>
    <property type="molecule type" value="Genomic_DNA"/>
</dbReference>
<sequence length="164" mass="19624">MRTSTKIDLHIILAPRYRQSLLLPRWREDLYRMMTYQLQAWRHRVYIINGMPDHLHLLIDMHPDWSQDALIGELKMVSAGWINRTQLPEVPFEWKEGYGLFTVSRCQVPEYYQYIAQQEELHRRESFGAEFRRILQEQGLEYPPDATFHLPENAGPLEKQNASR</sequence>
<evidence type="ECO:0000313" key="2">
    <source>
        <dbReference type="EMBL" id="GAA4332839.1"/>
    </source>
</evidence>
<evidence type="ECO:0000259" key="1">
    <source>
        <dbReference type="SMART" id="SM01321"/>
    </source>
</evidence>
<name>A0ABP8H104_9BACT</name>
<dbReference type="PANTHER" id="PTHR33360">
    <property type="entry name" value="TRANSPOSASE FOR INSERTION SEQUENCE ELEMENT IS200"/>
    <property type="match status" value="1"/>
</dbReference>
<comment type="caution">
    <text evidence="2">The sequence shown here is derived from an EMBL/GenBank/DDBJ whole genome shotgun (WGS) entry which is preliminary data.</text>
</comment>
<dbReference type="Proteomes" id="UP001501725">
    <property type="component" value="Unassembled WGS sequence"/>
</dbReference>